<dbReference type="PROSITE" id="PS01124">
    <property type="entry name" value="HTH_ARAC_FAMILY_2"/>
    <property type="match status" value="1"/>
</dbReference>
<organism evidence="5">
    <name type="scientific">marine sediment metagenome</name>
    <dbReference type="NCBI Taxonomy" id="412755"/>
    <lineage>
        <taxon>unclassified sequences</taxon>
        <taxon>metagenomes</taxon>
        <taxon>ecological metagenomes</taxon>
    </lineage>
</organism>
<evidence type="ECO:0000313" key="5">
    <source>
        <dbReference type="EMBL" id="GAJ24794.1"/>
    </source>
</evidence>
<dbReference type="SUPFAM" id="SSF46689">
    <property type="entry name" value="Homeodomain-like"/>
    <property type="match status" value="2"/>
</dbReference>
<evidence type="ECO:0000256" key="2">
    <source>
        <dbReference type="ARBA" id="ARBA00023125"/>
    </source>
</evidence>
<dbReference type="GO" id="GO:0003700">
    <property type="term" value="F:DNA-binding transcription factor activity"/>
    <property type="evidence" value="ECO:0007669"/>
    <property type="project" value="InterPro"/>
</dbReference>
<reference evidence="5" key="1">
    <citation type="journal article" date="2014" name="Front. Microbiol.">
        <title>High frequency of phylogenetically diverse reductive dehalogenase-homologous genes in deep subseafloor sedimentary metagenomes.</title>
        <authorList>
            <person name="Kawai M."/>
            <person name="Futagami T."/>
            <person name="Toyoda A."/>
            <person name="Takaki Y."/>
            <person name="Nishi S."/>
            <person name="Hori S."/>
            <person name="Arai W."/>
            <person name="Tsubouchi T."/>
            <person name="Morono Y."/>
            <person name="Uchiyama I."/>
            <person name="Ito T."/>
            <person name="Fujiyama A."/>
            <person name="Inagaki F."/>
            <person name="Takami H."/>
        </authorList>
    </citation>
    <scope>NUCLEOTIDE SEQUENCE</scope>
    <source>
        <strain evidence="5">Expedition CK06-06</strain>
    </source>
</reference>
<proteinExistence type="predicted"/>
<dbReference type="InterPro" id="IPR018060">
    <property type="entry name" value="HTH_AraC"/>
</dbReference>
<evidence type="ECO:0000259" key="4">
    <source>
        <dbReference type="PROSITE" id="PS01124"/>
    </source>
</evidence>
<sequence>MYEYVFQNIEEGIKLNEAAELLHLAPGSFCRYFKKKTNRTFIQYVKSVRIGLAAKMLAETDKQITQICYESGYNNLANFNHYFKSIMKKTPSDYRKNFR</sequence>
<dbReference type="PANTHER" id="PTHR43280">
    <property type="entry name" value="ARAC-FAMILY TRANSCRIPTIONAL REGULATOR"/>
    <property type="match status" value="1"/>
</dbReference>
<dbReference type="Gene3D" id="1.10.10.60">
    <property type="entry name" value="Homeodomain-like"/>
    <property type="match status" value="2"/>
</dbReference>
<gene>
    <name evidence="5" type="ORF">S12H4_59447</name>
</gene>
<keyword evidence="2" id="KW-0238">DNA-binding</keyword>
<accession>X1V500</accession>
<keyword evidence="1" id="KW-0805">Transcription regulation</keyword>
<dbReference type="PROSITE" id="PS00041">
    <property type="entry name" value="HTH_ARAC_FAMILY_1"/>
    <property type="match status" value="1"/>
</dbReference>
<keyword evidence="3" id="KW-0804">Transcription</keyword>
<feature type="domain" description="HTH araC/xylS-type" evidence="4">
    <location>
        <begin position="1"/>
        <end position="97"/>
    </location>
</feature>
<dbReference type="InterPro" id="IPR018062">
    <property type="entry name" value="HTH_AraC-typ_CS"/>
</dbReference>
<dbReference type="AlphaFoldDB" id="X1V500"/>
<protein>
    <recommendedName>
        <fullName evidence="4">HTH araC/xylS-type domain-containing protein</fullName>
    </recommendedName>
</protein>
<dbReference type="GO" id="GO:0043565">
    <property type="term" value="F:sequence-specific DNA binding"/>
    <property type="evidence" value="ECO:0007669"/>
    <property type="project" value="InterPro"/>
</dbReference>
<evidence type="ECO:0000256" key="3">
    <source>
        <dbReference type="ARBA" id="ARBA00023163"/>
    </source>
</evidence>
<dbReference type="InterPro" id="IPR009057">
    <property type="entry name" value="Homeodomain-like_sf"/>
</dbReference>
<name>X1V500_9ZZZZ</name>
<comment type="caution">
    <text evidence="5">The sequence shown here is derived from an EMBL/GenBank/DDBJ whole genome shotgun (WGS) entry which is preliminary data.</text>
</comment>
<dbReference type="Pfam" id="PF12833">
    <property type="entry name" value="HTH_18"/>
    <property type="match status" value="1"/>
</dbReference>
<dbReference type="SMART" id="SM00342">
    <property type="entry name" value="HTH_ARAC"/>
    <property type="match status" value="1"/>
</dbReference>
<dbReference type="PANTHER" id="PTHR43280:SF27">
    <property type="entry name" value="TRANSCRIPTIONAL REGULATOR MTLR"/>
    <property type="match status" value="1"/>
</dbReference>
<evidence type="ECO:0000256" key="1">
    <source>
        <dbReference type="ARBA" id="ARBA00023015"/>
    </source>
</evidence>
<dbReference type="EMBL" id="BARW01038849">
    <property type="protein sequence ID" value="GAJ24794.1"/>
    <property type="molecule type" value="Genomic_DNA"/>
</dbReference>